<comment type="caution">
    <text evidence="1">The sequence shown here is derived from an EMBL/GenBank/DDBJ whole genome shotgun (WGS) entry which is preliminary data.</text>
</comment>
<accession>A0AAD6YQI5</accession>
<dbReference type="AlphaFoldDB" id="A0AAD6YQI5"/>
<gene>
    <name evidence="1" type="ORF">GGX14DRAFT_348117</name>
</gene>
<name>A0AAD6YQI5_9AGAR</name>
<dbReference type="EMBL" id="JARJCW010000003">
    <property type="protein sequence ID" value="KAJ7226662.1"/>
    <property type="molecule type" value="Genomic_DNA"/>
</dbReference>
<reference evidence="1" key="1">
    <citation type="submission" date="2023-03" db="EMBL/GenBank/DDBJ databases">
        <title>Massive genome expansion in bonnet fungi (Mycena s.s.) driven by repeated elements and novel gene families across ecological guilds.</title>
        <authorList>
            <consortium name="Lawrence Berkeley National Laboratory"/>
            <person name="Harder C.B."/>
            <person name="Miyauchi S."/>
            <person name="Viragh M."/>
            <person name="Kuo A."/>
            <person name="Thoen E."/>
            <person name="Andreopoulos B."/>
            <person name="Lu D."/>
            <person name="Skrede I."/>
            <person name="Drula E."/>
            <person name="Henrissat B."/>
            <person name="Morin E."/>
            <person name="Kohler A."/>
            <person name="Barry K."/>
            <person name="LaButti K."/>
            <person name="Morin E."/>
            <person name="Salamov A."/>
            <person name="Lipzen A."/>
            <person name="Mereny Z."/>
            <person name="Hegedus B."/>
            <person name="Baldrian P."/>
            <person name="Stursova M."/>
            <person name="Weitz H."/>
            <person name="Taylor A."/>
            <person name="Grigoriev I.V."/>
            <person name="Nagy L.G."/>
            <person name="Martin F."/>
            <person name="Kauserud H."/>
        </authorList>
    </citation>
    <scope>NUCLEOTIDE SEQUENCE</scope>
    <source>
        <strain evidence="1">9144</strain>
    </source>
</reference>
<dbReference type="SUPFAM" id="SSF56112">
    <property type="entry name" value="Protein kinase-like (PK-like)"/>
    <property type="match status" value="1"/>
</dbReference>
<dbReference type="InterPro" id="IPR011009">
    <property type="entry name" value="Kinase-like_dom_sf"/>
</dbReference>
<organism evidence="1 2">
    <name type="scientific">Mycena pura</name>
    <dbReference type="NCBI Taxonomy" id="153505"/>
    <lineage>
        <taxon>Eukaryota</taxon>
        <taxon>Fungi</taxon>
        <taxon>Dikarya</taxon>
        <taxon>Basidiomycota</taxon>
        <taxon>Agaricomycotina</taxon>
        <taxon>Agaricomycetes</taxon>
        <taxon>Agaricomycetidae</taxon>
        <taxon>Agaricales</taxon>
        <taxon>Marasmiineae</taxon>
        <taxon>Mycenaceae</taxon>
        <taxon>Mycena</taxon>
    </lineage>
</organism>
<protein>
    <submittedName>
        <fullName evidence="1">Uncharacterized protein</fullName>
    </submittedName>
</protein>
<evidence type="ECO:0000313" key="1">
    <source>
        <dbReference type="EMBL" id="KAJ7226662.1"/>
    </source>
</evidence>
<evidence type="ECO:0000313" key="2">
    <source>
        <dbReference type="Proteomes" id="UP001219525"/>
    </source>
</evidence>
<feature type="non-terminal residue" evidence="1">
    <location>
        <position position="189"/>
    </location>
</feature>
<sequence>MEPNGRLENCRRHTVQPAGRPTRELSLLQPLATGLSDLRYAQVWKVESEGEEVVARFYDPLYVHDDTQRYDIFKHIDNAVANEMRAYGALADLQGILVPRFIGCFLTMVAAPQGLEGVFPERSVLVILLEFIPGDSLRHLNPTPTRPVCDMHKAAILDAALLAAHLLVLRGVRHSDMAERNIILKERPL</sequence>
<proteinExistence type="predicted"/>
<keyword evidence="2" id="KW-1185">Reference proteome</keyword>
<dbReference type="Proteomes" id="UP001219525">
    <property type="component" value="Unassembled WGS sequence"/>
</dbReference>